<dbReference type="PANTHER" id="PTHR43214:SF40">
    <property type="entry name" value="TRANSCRIPTIONAL REGULATORY PROTEIN LNRK"/>
    <property type="match status" value="1"/>
</dbReference>
<evidence type="ECO:0000256" key="1">
    <source>
        <dbReference type="ARBA" id="ARBA00022553"/>
    </source>
</evidence>
<evidence type="ECO:0000256" key="4">
    <source>
        <dbReference type="ARBA" id="ARBA00023163"/>
    </source>
</evidence>
<proteinExistence type="predicted"/>
<dbReference type="Pfam" id="PF00072">
    <property type="entry name" value="Response_reg"/>
    <property type="match status" value="1"/>
</dbReference>
<keyword evidence="3" id="KW-0238">DNA-binding</keyword>
<dbReference type="InterPro" id="IPR001789">
    <property type="entry name" value="Sig_transdc_resp-reg_receiver"/>
</dbReference>
<comment type="caution">
    <text evidence="8">The sequence shown here is derived from an EMBL/GenBank/DDBJ whole genome shotgun (WGS) entry which is preliminary data.</text>
</comment>
<dbReference type="CDD" id="cd06170">
    <property type="entry name" value="LuxR_C_like"/>
    <property type="match status" value="1"/>
</dbReference>
<dbReference type="RefSeq" id="WP_216253888.1">
    <property type="nucleotide sequence ID" value="NZ_JAZHFS010000027.1"/>
</dbReference>
<keyword evidence="2" id="KW-0805">Transcription regulation</keyword>
<evidence type="ECO:0000259" key="6">
    <source>
        <dbReference type="PROSITE" id="PS50043"/>
    </source>
</evidence>
<dbReference type="InterPro" id="IPR058245">
    <property type="entry name" value="NreC/VraR/RcsB-like_REC"/>
</dbReference>
<name>A0ABU7UW75_9CLOT</name>
<organism evidence="8 9">
    <name type="scientific">Clostridium frigoriphilum</name>
    <dbReference type="NCBI Taxonomy" id="443253"/>
    <lineage>
        <taxon>Bacteria</taxon>
        <taxon>Bacillati</taxon>
        <taxon>Bacillota</taxon>
        <taxon>Clostridia</taxon>
        <taxon>Eubacteriales</taxon>
        <taxon>Clostridiaceae</taxon>
        <taxon>Clostridium</taxon>
    </lineage>
</organism>
<dbReference type="PROSITE" id="PS50110">
    <property type="entry name" value="RESPONSE_REGULATORY"/>
    <property type="match status" value="1"/>
</dbReference>
<feature type="domain" description="HTH luxR-type" evidence="6">
    <location>
        <begin position="149"/>
        <end position="214"/>
    </location>
</feature>
<dbReference type="EMBL" id="JAZHFS010000027">
    <property type="protein sequence ID" value="MEF2114695.1"/>
    <property type="molecule type" value="Genomic_DNA"/>
</dbReference>
<evidence type="ECO:0000256" key="5">
    <source>
        <dbReference type="PROSITE-ProRule" id="PRU00169"/>
    </source>
</evidence>
<reference evidence="8 9" key="1">
    <citation type="submission" date="2023-11" db="EMBL/GenBank/DDBJ databases">
        <title>Draft genome sequence of a psychrophilic Clostridium strain from permafrost water brine.</title>
        <authorList>
            <person name="Shcherbakova V.A."/>
            <person name="Trubitsyn V.E."/>
            <person name="Zakharyuk A.G."/>
        </authorList>
    </citation>
    <scope>NUCLEOTIDE SEQUENCE [LARGE SCALE GENOMIC DNA]</scope>
    <source>
        <strain evidence="8 9">14F</strain>
    </source>
</reference>
<dbReference type="PROSITE" id="PS50043">
    <property type="entry name" value="HTH_LUXR_2"/>
    <property type="match status" value="1"/>
</dbReference>
<dbReference type="InterPro" id="IPR000792">
    <property type="entry name" value="Tscrpt_reg_LuxR_C"/>
</dbReference>
<evidence type="ECO:0000313" key="8">
    <source>
        <dbReference type="EMBL" id="MEF2114695.1"/>
    </source>
</evidence>
<protein>
    <submittedName>
        <fullName evidence="8">Response regulator transcription factor</fullName>
    </submittedName>
</protein>
<dbReference type="Proteomes" id="UP001498469">
    <property type="component" value="Unassembled WGS sequence"/>
</dbReference>
<dbReference type="SMART" id="SM00448">
    <property type="entry name" value="REC"/>
    <property type="match status" value="1"/>
</dbReference>
<sequence length="216" mass="24051">MPIKILIADDDSLIREGLKIIIGLDEEFIVMGCVENGLEAVEYCLNNQVDVALLDIRMPILNGVEAIKEISLKTKTKCLILTTFDEDEYINAAIRYGAKGYILKNNSPDKIKAAIKVVNSGNMVMQEGIIDKVLKGRDSDNSDNSDNSSKLDKDLFTKREMEIMQAIADGLSNRKISARLFISEGTVKNYITSILNKTSLEHRTQIAIYYLKGGNN</sequence>
<gene>
    <name evidence="8" type="ORF">SJI18_20615</name>
</gene>
<accession>A0ABU7UW75</accession>
<keyword evidence="1 5" id="KW-0597">Phosphoprotein</keyword>
<dbReference type="PROSITE" id="PS00622">
    <property type="entry name" value="HTH_LUXR_1"/>
    <property type="match status" value="1"/>
</dbReference>
<evidence type="ECO:0000259" key="7">
    <source>
        <dbReference type="PROSITE" id="PS50110"/>
    </source>
</evidence>
<dbReference type="PANTHER" id="PTHR43214">
    <property type="entry name" value="TWO-COMPONENT RESPONSE REGULATOR"/>
    <property type="match status" value="1"/>
</dbReference>
<evidence type="ECO:0000256" key="2">
    <source>
        <dbReference type="ARBA" id="ARBA00023015"/>
    </source>
</evidence>
<feature type="domain" description="Response regulatory" evidence="7">
    <location>
        <begin position="4"/>
        <end position="119"/>
    </location>
</feature>
<dbReference type="SMART" id="SM00421">
    <property type="entry name" value="HTH_LUXR"/>
    <property type="match status" value="1"/>
</dbReference>
<feature type="modified residue" description="4-aspartylphosphate" evidence="5">
    <location>
        <position position="55"/>
    </location>
</feature>
<keyword evidence="4" id="KW-0804">Transcription</keyword>
<dbReference type="Pfam" id="PF00196">
    <property type="entry name" value="GerE"/>
    <property type="match status" value="1"/>
</dbReference>
<evidence type="ECO:0000256" key="3">
    <source>
        <dbReference type="ARBA" id="ARBA00023125"/>
    </source>
</evidence>
<dbReference type="InterPro" id="IPR039420">
    <property type="entry name" value="WalR-like"/>
</dbReference>
<keyword evidence="9" id="KW-1185">Reference proteome</keyword>
<evidence type="ECO:0000313" key="9">
    <source>
        <dbReference type="Proteomes" id="UP001498469"/>
    </source>
</evidence>
<dbReference type="CDD" id="cd17535">
    <property type="entry name" value="REC_NarL-like"/>
    <property type="match status" value="1"/>
</dbReference>